<dbReference type="InterPro" id="IPR000182">
    <property type="entry name" value="GNAT_dom"/>
</dbReference>
<dbReference type="InterPro" id="IPR051531">
    <property type="entry name" value="N-acetyltransferase"/>
</dbReference>
<dbReference type="InterPro" id="IPR016181">
    <property type="entry name" value="Acyl_CoA_acyltransferase"/>
</dbReference>
<evidence type="ECO:0000313" key="3">
    <source>
        <dbReference type="Proteomes" id="UP000537718"/>
    </source>
</evidence>
<proteinExistence type="predicted"/>
<dbReference type="PANTHER" id="PTHR43792">
    <property type="entry name" value="GNAT FAMILY, PUTATIVE (AFU_ORTHOLOGUE AFUA_3G00765)-RELATED-RELATED"/>
    <property type="match status" value="1"/>
</dbReference>
<dbReference type="AlphaFoldDB" id="A0A7W8YYA4"/>
<dbReference type="RefSeq" id="WP_183870116.1">
    <property type="nucleotide sequence ID" value="NZ_JACHCF010000017.1"/>
</dbReference>
<evidence type="ECO:0000259" key="1">
    <source>
        <dbReference type="Pfam" id="PF13302"/>
    </source>
</evidence>
<feature type="domain" description="N-acetyltransferase" evidence="1">
    <location>
        <begin position="19"/>
        <end position="66"/>
    </location>
</feature>
<protein>
    <submittedName>
        <fullName evidence="2">RimJ/RimL family protein N-acetyltransferase</fullName>
    </submittedName>
</protein>
<accession>A0A7W8YYA4</accession>
<gene>
    <name evidence="2" type="ORF">HDE69_005156</name>
</gene>
<evidence type="ECO:0000313" key="2">
    <source>
        <dbReference type="EMBL" id="MBB5624059.1"/>
    </source>
</evidence>
<dbReference type="SUPFAM" id="SSF55729">
    <property type="entry name" value="Acyl-CoA N-acyltransferases (Nat)"/>
    <property type="match status" value="1"/>
</dbReference>
<dbReference type="Pfam" id="PF13302">
    <property type="entry name" value="Acetyltransf_3"/>
    <property type="match status" value="1"/>
</dbReference>
<sequence length="95" mass="11047">MIKSDKQYIFKSERFGFRDWNQGFATEGAKRCLDYALTHLNLDKVNAMAPKINIPSINVMKKLGMEEVLTFNHPLLIDDARLRECVLYEIKLVMP</sequence>
<dbReference type="Gene3D" id="3.40.630.30">
    <property type="match status" value="1"/>
</dbReference>
<name>A0A7W8YYA4_9SPHI</name>
<reference evidence="2 3" key="1">
    <citation type="submission" date="2020-08" db="EMBL/GenBank/DDBJ databases">
        <title>Genomic Encyclopedia of Type Strains, Phase IV (KMG-V): Genome sequencing to study the core and pangenomes of soil and plant-associated prokaryotes.</title>
        <authorList>
            <person name="Whitman W."/>
        </authorList>
    </citation>
    <scope>NUCLEOTIDE SEQUENCE [LARGE SCALE GENOMIC DNA]</scope>
    <source>
        <strain evidence="2 3">MP7CTX6</strain>
    </source>
</reference>
<dbReference type="Proteomes" id="UP000537718">
    <property type="component" value="Unassembled WGS sequence"/>
</dbReference>
<dbReference type="GO" id="GO:0016747">
    <property type="term" value="F:acyltransferase activity, transferring groups other than amino-acyl groups"/>
    <property type="evidence" value="ECO:0007669"/>
    <property type="project" value="InterPro"/>
</dbReference>
<comment type="caution">
    <text evidence="2">The sequence shown here is derived from an EMBL/GenBank/DDBJ whole genome shotgun (WGS) entry which is preliminary data.</text>
</comment>
<organism evidence="2 3">
    <name type="scientific">Pedobacter cryoconitis</name>
    <dbReference type="NCBI Taxonomy" id="188932"/>
    <lineage>
        <taxon>Bacteria</taxon>
        <taxon>Pseudomonadati</taxon>
        <taxon>Bacteroidota</taxon>
        <taxon>Sphingobacteriia</taxon>
        <taxon>Sphingobacteriales</taxon>
        <taxon>Sphingobacteriaceae</taxon>
        <taxon>Pedobacter</taxon>
    </lineage>
</organism>
<dbReference type="EMBL" id="JACHCF010000017">
    <property type="protein sequence ID" value="MBB5624059.1"/>
    <property type="molecule type" value="Genomic_DNA"/>
</dbReference>
<keyword evidence="2" id="KW-0808">Transferase</keyword>
<dbReference type="PANTHER" id="PTHR43792:SF1">
    <property type="entry name" value="N-ACETYLTRANSFERASE DOMAIN-CONTAINING PROTEIN"/>
    <property type="match status" value="1"/>
</dbReference>